<evidence type="ECO:0000313" key="1">
    <source>
        <dbReference type="EMBL" id="KAG6392930.1"/>
    </source>
</evidence>
<reference evidence="1" key="1">
    <citation type="submission" date="2018-01" db="EMBL/GenBank/DDBJ databases">
        <authorList>
            <person name="Mao J.F."/>
        </authorList>
    </citation>
    <scope>NUCLEOTIDE SEQUENCE</scope>
    <source>
        <strain evidence="1">Huo1</strain>
        <tissue evidence="1">Leaf</tissue>
    </source>
</reference>
<dbReference type="Proteomes" id="UP000298416">
    <property type="component" value="Unassembled WGS sequence"/>
</dbReference>
<dbReference type="EMBL" id="PNBA02000018">
    <property type="protein sequence ID" value="KAG6392930.1"/>
    <property type="molecule type" value="Genomic_DNA"/>
</dbReference>
<dbReference type="AlphaFoldDB" id="A0A8X8WE36"/>
<protein>
    <submittedName>
        <fullName evidence="1">Uncharacterized protein</fullName>
    </submittedName>
</protein>
<gene>
    <name evidence="1" type="ORF">SASPL_147159</name>
</gene>
<keyword evidence="2" id="KW-1185">Reference proteome</keyword>
<accession>A0A8X8WE36</accession>
<proteinExistence type="predicted"/>
<organism evidence="1">
    <name type="scientific">Salvia splendens</name>
    <name type="common">Scarlet sage</name>
    <dbReference type="NCBI Taxonomy" id="180675"/>
    <lineage>
        <taxon>Eukaryota</taxon>
        <taxon>Viridiplantae</taxon>
        <taxon>Streptophyta</taxon>
        <taxon>Embryophyta</taxon>
        <taxon>Tracheophyta</taxon>
        <taxon>Spermatophyta</taxon>
        <taxon>Magnoliopsida</taxon>
        <taxon>eudicotyledons</taxon>
        <taxon>Gunneridae</taxon>
        <taxon>Pentapetalae</taxon>
        <taxon>asterids</taxon>
        <taxon>lamiids</taxon>
        <taxon>Lamiales</taxon>
        <taxon>Lamiaceae</taxon>
        <taxon>Nepetoideae</taxon>
        <taxon>Mentheae</taxon>
        <taxon>Salviinae</taxon>
        <taxon>Salvia</taxon>
        <taxon>Salvia subgen. Calosphace</taxon>
        <taxon>core Calosphace</taxon>
    </lineage>
</organism>
<reference evidence="1" key="2">
    <citation type="submission" date="2020-08" db="EMBL/GenBank/DDBJ databases">
        <title>Plant Genome Project.</title>
        <authorList>
            <person name="Zhang R.-G."/>
        </authorList>
    </citation>
    <scope>NUCLEOTIDE SEQUENCE</scope>
    <source>
        <strain evidence="1">Huo1</strain>
        <tissue evidence="1">Leaf</tissue>
    </source>
</reference>
<comment type="caution">
    <text evidence="1">The sequence shown here is derived from an EMBL/GenBank/DDBJ whole genome shotgun (WGS) entry which is preliminary data.</text>
</comment>
<name>A0A8X8WE36_SALSN</name>
<evidence type="ECO:0000313" key="2">
    <source>
        <dbReference type="Proteomes" id="UP000298416"/>
    </source>
</evidence>
<sequence length="159" mass="19024">MFRNERDLLSTDLPHPLTLDFSPLFSPKPSSTSPHIQRFSLTHQPQAISFPLFTAAVKLKRPFFRLFFEQPLHNTERRWKSTKRRWRKMTQGTGFAQKKRDVLYFWRTSKEYMDMITKLNPRQIEVVHELGFGGILDYKILEIPGEMGHWILSVFNREW</sequence>